<dbReference type="InterPro" id="IPR002078">
    <property type="entry name" value="Sigma_54_int"/>
</dbReference>
<dbReference type="CDD" id="cd00009">
    <property type="entry name" value="AAA"/>
    <property type="match status" value="1"/>
</dbReference>
<dbReference type="InterPro" id="IPR013767">
    <property type="entry name" value="PAS_fold"/>
</dbReference>
<dbReference type="NCBIfam" id="TIGR00229">
    <property type="entry name" value="sensory_box"/>
    <property type="match status" value="1"/>
</dbReference>
<keyword evidence="2" id="KW-0067">ATP-binding</keyword>
<dbReference type="Gene3D" id="3.40.50.300">
    <property type="entry name" value="P-loop containing nucleotide triphosphate hydrolases"/>
    <property type="match status" value="1"/>
</dbReference>
<dbReference type="GO" id="GO:0043565">
    <property type="term" value="F:sequence-specific DNA binding"/>
    <property type="evidence" value="ECO:0007669"/>
    <property type="project" value="InterPro"/>
</dbReference>
<dbReference type="SUPFAM" id="SSF55785">
    <property type="entry name" value="PYP-like sensor domain (PAS domain)"/>
    <property type="match status" value="1"/>
</dbReference>
<dbReference type="InterPro" id="IPR000014">
    <property type="entry name" value="PAS"/>
</dbReference>
<dbReference type="Gene3D" id="3.30.450.20">
    <property type="entry name" value="PAS domain"/>
    <property type="match status" value="1"/>
</dbReference>
<feature type="domain" description="PAS" evidence="8">
    <location>
        <begin position="124"/>
        <end position="175"/>
    </location>
</feature>
<dbReference type="CDD" id="cd00130">
    <property type="entry name" value="PAS"/>
    <property type="match status" value="1"/>
</dbReference>
<evidence type="ECO:0000259" key="8">
    <source>
        <dbReference type="PROSITE" id="PS50112"/>
    </source>
</evidence>
<dbReference type="Pfam" id="PF02954">
    <property type="entry name" value="HTH_8"/>
    <property type="match status" value="1"/>
</dbReference>
<dbReference type="InterPro" id="IPR003593">
    <property type="entry name" value="AAA+_ATPase"/>
</dbReference>
<evidence type="ECO:0000259" key="7">
    <source>
        <dbReference type="PROSITE" id="PS50045"/>
    </source>
</evidence>
<dbReference type="Pfam" id="PF25601">
    <property type="entry name" value="AAA_lid_14"/>
    <property type="match status" value="1"/>
</dbReference>
<dbReference type="FunFam" id="3.40.50.300:FF:000006">
    <property type="entry name" value="DNA-binding transcriptional regulator NtrC"/>
    <property type="match status" value="1"/>
</dbReference>
<dbReference type="SMART" id="SM00382">
    <property type="entry name" value="AAA"/>
    <property type="match status" value="1"/>
</dbReference>
<dbReference type="PROSITE" id="PS50045">
    <property type="entry name" value="SIGMA54_INTERACT_4"/>
    <property type="match status" value="1"/>
</dbReference>
<evidence type="ECO:0000313" key="9">
    <source>
        <dbReference type="EMBL" id="QNB48237.1"/>
    </source>
</evidence>
<evidence type="ECO:0000256" key="4">
    <source>
        <dbReference type="ARBA" id="ARBA00023125"/>
    </source>
</evidence>
<dbReference type="GO" id="GO:0006355">
    <property type="term" value="P:regulation of DNA-templated transcription"/>
    <property type="evidence" value="ECO:0007669"/>
    <property type="project" value="InterPro"/>
</dbReference>
<keyword evidence="6" id="KW-0804">Transcription</keyword>
<dbReference type="SUPFAM" id="SSF46689">
    <property type="entry name" value="Homeodomain-like"/>
    <property type="match status" value="1"/>
</dbReference>
<dbReference type="PANTHER" id="PTHR32071">
    <property type="entry name" value="TRANSCRIPTIONAL REGULATORY PROTEIN"/>
    <property type="match status" value="1"/>
</dbReference>
<dbReference type="PRINTS" id="PR01590">
    <property type="entry name" value="HTHFIS"/>
</dbReference>
<dbReference type="PROSITE" id="PS50112">
    <property type="entry name" value="PAS"/>
    <property type="match status" value="1"/>
</dbReference>
<evidence type="ECO:0000313" key="10">
    <source>
        <dbReference type="Proteomes" id="UP000515847"/>
    </source>
</evidence>
<dbReference type="AlphaFoldDB" id="A0A7G6E833"/>
<keyword evidence="5" id="KW-0010">Activator</keyword>
<evidence type="ECO:0000256" key="1">
    <source>
        <dbReference type="ARBA" id="ARBA00022741"/>
    </source>
</evidence>
<dbReference type="Gene3D" id="1.10.10.60">
    <property type="entry name" value="Homeodomain-like"/>
    <property type="match status" value="1"/>
</dbReference>
<keyword evidence="4" id="KW-0238">DNA-binding</keyword>
<dbReference type="Gene3D" id="1.10.8.60">
    <property type="match status" value="1"/>
</dbReference>
<evidence type="ECO:0000256" key="6">
    <source>
        <dbReference type="ARBA" id="ARBA00023163"/>
    </source>
</evidence>
<dbReference type="SMART" id="SM00091">
    <property type="entry name" value="PAS"/>
    <property type="match status" value="1"/>
</dbReference>
<keyword evidence="10" id="KW-1185">Reference proteome</keyword>
<evidence type="ECO:0000256" key="2">
    <source>
        <dbReference type="ARBA" id="ARBA00022840"/>
    </source>
</evidence>
<dbReference type="InterPro" id="IPR046342">
    <property type="entry name" value="CBS_dom_sf"/>
</dbReference>
<dbReference type="PANTHER" id="PTHR32071:SF57">
    <property type="entry name" value="C4-DICARBOXYLATE TRANSPORT TRANSCRIPTIONAL REGULATORY PROTEIN DCTD"/>
    <property type="match status" value="1"/>
</dbReference>
<dbReference type="KEGG" id="tfr:BR63_01045"/>
<dbReference type="InterPro" id="IPR025662">
    <property type="entry name" value="Sigma_54_int_dom_ATP-bd_1"/>
</dbReference>
<sequence length="574" mass="64522">MLTVEEALHRNFLKVAPACTIREGRSLVKNPGTVLLVMDQEQVSGVVFPEKLFIQDLDPNETLGGIISGTIALLPREALKQQVLSYLSSLCSHTLIIMGQKNEVLGLLDLRLLYQELLQRLTIVQARLNAVLETIDDAICIINDQDVVVEWNQRAEELYNIPREKIIGHSIEEFFTNLMVTRIVKDYKAVRSVPHQPCKGTHVLINASPIKNGHQVIGAVSAERDITEIVRLNQKLNHASSQVQELQNQLTRIAAGRNPFASIKGHNQRLMDLINMAKKVAGTNAIVLIRGESGTGKELFARAIHEASPRAEKPFVVVNCAAIPATLFESEVFGYEAGAFTGANKRGKTGVFETANGGTLFLDEVAELPLDLQVKLLRVLQNQVFYRVGGSTPVKIDVRFITATHRNLEEMLQKGQFREDLYYRLNVVTLEVPPLRDRREDIPELVYQFIQEYSQIYDKHITKIEPEVMSLLLTFTWPGNVRELKNVIERMVILTEGNVITEEFIPPVLRKQSGGRVLSSSVGLVSVTEQTERELIERTLKQTNGNRSQTARMLGIPRSTLYYKMHQLGLLPKE</sequence>
<dbReference type="SUPFAM" id="SSF54631">
    <property type="entry name" value="CBS-domain pair"/>
    <property type="match status" value="1"/>
</dbReference>
<dbReference type="InterPro" id="IPR025943">
    <property type="entry name" value="Sigma_54_int_dom_ATP-bd_2"/>
</dbReference>
<dbReference type="InterPro" id="IPR025944">
    <property type="entry name" value="Sigma_54_int_dom_CS"/>
</dbReference>
<protein>
    <submittedName>
        <fullName evidence="9">Sigma-54-dependent Fis family transcriptional regulator</fullName>
    </submittedName>
</protein>
<dbReference type="InterPro" id="IPR058031">
    <property type="entry name" value="AAA_lid_NorR"/>
</dbReference>
<reference evidence="9 10" key="1">
    <citation type="journal article" date="2019" name="Front. Microbiol.">
        <title>Thermoanaerosceptrum fracticalcis gen. nov. sp. nov., a Novel Fumarate-Fermenting Microorganism From a Deep Fractured Carbonate Aquifer of the US Great Basin.</title>
        <authorList>
            <person name="Hamilton-Brehm S.D."/>
            <person name="Stewart L.E."/>
            <person name="Zavarin M."/>
            <person name="Caldwell M."/>
            <person name="Lawson P.A."/>
            <person name="Onstott T.C."/>
            <person name="Grzymski J."/>
            <person name="Neveux I."/>
            <person name="Lollar B.S."/>
            <person name="Russell C.E."/>
            <person name="Moser D.P."/>
        </authorList>
    </citation>
    <scope>NUCLEOTIDE SEQUENCE [LARGE SCALE GENOMIC DNA]</scope>
    <source>
        <strain evidence="9 10">DRI-13</strain>
    </source>
</reference>
<dbReference type="PROSITE" id="PS00688">
    <property type="entry name" value="SIGMA54_INTERACT_3"/>
    <property type="match status" value="1"/>
</dbReference>
<keyword evidence="1" id="KW-0547">Nucleotide-binding</keyword>
<keyword evidence="3" id="KW-0805">Transcription regulation</keyword>
<dbReference type="EMBL" id="CP045798">
    <property type="protein sequence ID" value="QNB48237.1"/>
    <property type="molecule type" value="Genomic_DNA"/>
</dbReference>
<feature type="domain" description="Sigma-54 factor interaction" evidence="7">
    <location>
        <begin position="263"/>
        <end position="493"/>
    </location>
</feature>
<dbReference type="InterPro" id="IPR027417">
    <property type="entry name" value="P-loop_NTPase"/>
</dbReference>
<evidence type="ECO:0000256" key="5">
    <source>
        <dbReference type="ARBA" id="ARBA00023159"/>
    </source>
</evidence>
<name>A0A7G6E833_THEFR</name>
<dbReference type="OrthoDB" id="1803236at2"/>
<organism evidence="9 10">
    <name type="scientific">Thermanaerosceptrum fracticalcis</name>
    <dbReference type="NCBI Taxonomy" id="1712410"/>
    <lineage>
        <taxon>Bacteria</taxon>
        <taxon>Bacillati</taxon>
        <taxon>Bacillota</taxon>
        <taxon>Clostridia</taxon>
        <taxon>Eubacteriales</taxon>
        <taxon>Peptococcaceae</taxon>
        <taxon>Thermanaerosceptrum</taxon>
    </lineage>
</organism>
<accession>A0A7G6E833</accession>
<dbReference type="PROSITE" id="PS00675">
    <property type="entry name" value="SIGMA54_INTERACT_1"/>
    <property type="match status" value="1"/>
</dbReference>
<proteinExistence type="predicted"/>
<dbReference type="Pfam" id="PF00158">
    <property type="entry name" value="Sigma54_activat"/>
    <property type="match status" value="1"/>
</dbReference>
<dbReference type="InterPro" id="IPR002197">
    <property type="entry name" value="HTH_Fis"/>
</dbReference>
<dbReference type="InterPro" id="IPR035965">
    <property type="entry name" value="PAS-like_dom_sf"/>
</dbReference>
<dbReference type="Proteomes" id="UP000515847">
    <property type="component" value="Chromosome"/>
</dbReference>
<dbReference type="SUPFAM" id="SSF52540">
    <property type="entry name" value="P-loop containing nucleoside triphosphate hydrolases"/>
    <property type="match status" value="1"/>
</dbReference>
<evidence type="ECO:0000256" key="3">
    <source>
        <dbReference type="ARBA" id="ARBA00023015"/>
    </source>
</evidence>
<dbReference type="GO" id="GO:0005524">
    <property type="term" value="F:ATP binding"/>
    <property type="evidence" value="ECO:0007669"/>
    <property type="project" value="UniProtKB-KW"/>
</dbReference>
<dbReference type="InterPro" id="IPR009057">
    <property type="entry name" value="Homeodomain-like_sf"/>
</dbReference>
<dbReference type="FunFam" id="1.10.8.60:FF:000014">
    <property type="entry name" value="DNA-binding transcriptional regulator NtrC"/>
    <property type="match status" value="1"/>
</dbReference>
<dbReference type="Pfam" id="PF00989">
    <property type="entry name" value="PAS"/>
    <property type="match status" value="1"/>
</dbReference>
<dbReference type="PROSITE" id="PS00676">
    <property type="entry name" value="SIGMA54_INTERACT_2"/>
    <property type="match status" value="1"/>
</dbReference>
<gene>
    <name evidence="9" type="ORF">BR63_01045</name>
</gene>